<comment type="function">
    <text evidence="10">Involved in targeting and insertion of nascent membrane proteins into the cytoplasmic membrane. Binds to the hydrophobic signal sequence of the ribosome-nascent chain (RNC) as it emerges from the ribosomes. The SRP-RNC complex is then targeted to the cytoplasmic membrane where it interacts with the SRP receptor FtsY. Interaction with FtsY leads to the transfer of the RNC complex to the Sec translocase for insertion into the membrane, the hydrolysis of GTP by both Ffh and FtsY, and the dissociation of the SRP-FtsY complex into the individual components.</text>
</comment>
<dbReference type="EMBL" id="CP000830">
    <property type="protein sequence ID" value="ABV92102.1"/>
    <property type="molecule type" value="Genomic_DNA"/>
</dbReference>
<comment type="subcellular location">
    <subcellularLocation>
        <location evidence="1">Cell inner membrane</location>
        <topology evidence="1">Peripheral membrane protein</topology>
        <orientation evidence="1">Cytoplasmic side</orientation>
    </subcellularLocation>
    <subcellularLocation>
        <location evidence="10">Cytoplasm</location>
    </subcellularLocation>
    <text evidence="10">The SRP-RNC complex is targeted to the cytoplasmic membrane.</text>
</comment>
<dbReference type="eggNOG" id="COG0541">
    <property type="taxonomic scope" value="Bacteria"/>
</dbReference>
<dbReference type="InterPro" id="IPR042101">
    <property type="entry name" value="SRP54_N_sf"/>
</dbReference>
<dbReference type="HOGENOM" id="CLU_009301_6_0_5"/>
<feature type="binding site" evidence="10">
    <location>
        <begin position="108"/>
        <end position="115"/>
    </location>
    <ligand>
        <name>GTP</name>
        <dbReference type="ChEBI" id="CHEBI:37565"/>
    </ligand>
</feature>
<reference evidence="14" key="1">
    <citation type="journal article" date="2010" name="ISME J.">
        <title>The complete genome sequence of the algal symbiont Dinoroseobacter shibae: a hitchhiker's guide to life in the sea.</title>
        <authorList>
            <person name="Wagner-Dobler I."/>
            <person name="Ballhausen B."/>
            <person name="Berger M."/>
            <person name="Brinkhoff T."/>
            <person name="Buchholz I."/>
            <person name="Bunk B."/>
            <person name="Cypionka H."/>
            <person name="Daniel R."/>
            <person name="Drepper T."/>
            <person name="Gerdts G."/>
            <person name="Hahnke S."/>
            <person name="Han C."/>
            <person name="Jahn D."/>
            <person name="Kalhoefer D."/>
            <person name="Kiss H."/>
            <person name="Klenk H.P."/>
            <person name="Kyrpides N."/>
            <person name="Liebl W."/>
            <person name="Liesegang H."/>
            <person name="Meincke L."/>
            <person name="Pati A."/>
            <person name="Petersen J."/>
            <person name="Piekarski T."/>
            <person name="Pommerenke C."/>
            <person name="Pradella S."/>
            <person name="Pukall R."/>
            <person name="Rabus R."/>
            <person name="Stackebrandt E."/>
            <person name="Thole S."/>
            <person name="Thompson L."/>
            <person name="Tielen P."/>
            <person name="Tomasch J."/>
            <person name="von Jan M."/>
            <person name="Wanphrut N."/>
            <person name="Wichels A."/>
            <person name="Zech H."/>
            <person name="Simon M."/>
        </authorList>
    </citation>
    <scope>NUCLEOTIDE SEQUENCE [LARGE SCALE GENOMIC DNA]</scope>
    <source>
        <strain evidence="14">DSM 16493 / NCIMB 14021 / DFL 12</strain>
    </source>
</reference>
<evidence type="ECO:0000256" key="1">
    <source>
        <dbReference type="ARBA" id="ARBA00004515"/>
    </source>
</evidence>
<keyword evidence="10" id="KW-0963">Cytoplasm</keyword>
<dbReference type="GO" id="GO:0003924">
    <property type="term" value="F:GTPase activity"/>
    <property type="evidence" value="ECO:0007669"/>
    <property type="project" value="UniProtKB-UniRule"/>
</dbReference>
<dbReference type="Pfam" id="PF02881">
    <property type="entry name" value="SRP54_N"/>
    <property type="match status" value="1"/>
</dbReference>
<evidence type="ECO:0000256" key="8">
    <source>
        <dbReference type="ARBA" id="ARBA00023274"/>
    </source>
</evidence>
<dbReference type="InterPro" id="IPR000897">
    <property type="entry name" value="SRP54_GTPase_dom"/>
</dbReference>
<keyword evidence="6 10" id="KW-0342">GTP-binding</keyword>
<evidence type="ECO:0000256" key="7">
    <source>
        <dbReference type="ARBA" id="ARBA00023135"/>
    </source>
</evidence>
<keyword evidence="7 10" id="KW-0733">Signal recognition particle</keyword>
<organism evidence="13 14">
    <name type="scientific">Dinoroseobacter shibae (strain DSM 16493 / NCIMB 14021 / DFL 12)</name>
    <dbReference type="NCBI Taxonomy" id="398580"/>
    <lineage>
        <taxon>Bacteria</taxon>
        <taxon>Pseudomonadati</taxon>
        <taxon>Pseudomonadota</taxon>
        <taxon>Alphaproteobacteria</taxon>
        <taxon>Rhodobacterales</taxon>
        <taxon>Roseobacteraceae</taxon>
        <taxon>Dinoroseobacter</taxon>
    </lineage>
</organism>
<comment type="similarity">
    <text evidence="2 10">Belongs to the GTP-binding SRP family. SRP54 subfamily.</text>
</comment>
<dbReference type="Pfam" id="PF02978">
    <property type="entry name" value="SRP_SPB"/>
    <property type="match status" value="1"/>
</dbReference>
<proteinExistence type="inferred from homology"/>
<dbReference type="RefSeq" id="WP_012177032.1">
    <property type="nucleotide sequence ID" value="NC_009952.1"/>
</dbReference>
<dbReference type="InterPro" id="IPR022941">
    <property type="entry name" value="SRP54"/>
</dbReference>
<dbReference type="EC" id="3.6.5.4" evidence="10"/>
<dbReference type="SMART" id="SM00962">
    <property type="entry name" value="SRP54"/>
    <property type="match status" value="1"/>
</dbReference>
<evidence type="ECO:0000256" key="11">
    <source>
        <dbReference type="SAM" id="MobiDB-lite"/>
    </source>
</evidence>
<gene>
    <name evidence="10 13" type="primary">ffh</name>
    <name evidence="13" type="ordered locus">Dshi_0353</name>
</gene>
<dbReference type="InterPro" id="IPR004125">
    <property type="entry name" value="Signal_recog_particle_SRP54_M"/>
</dbReference>
<keyword evidence="8 10" id="KW-0687">Ribonucleoprotein</keyword>
<dbReference type="Proteomes" id="UP000006833">
    <property type="component" value="Chromosome"/>
</dbReference>
<dbReference type="KEGG" id="dsh:Dshi_0353"/>
<dbReference type="Gene3D" id="1.10.260.30">
    <property type="entry name" value="Signal recognition particle, SRP54 subunit, M-domain"/>
    <property type="match status" value="1"/>
</dbReference>
<evidence type="ECO:0000259" key="12">
    <source>
        <dbReference type="PROSITE" id="PS00300"/>
    </source>
</evidence>
<dbReference type="OrthoDB" id="9804720at2"/>
<evidence type="ECO:0000313" key="13">
    <source>
        <dbReference type="EMBL" id="ABV92102.1"/>
    </source>
</evidence>
<dbReference type="STRING" id="398580.Dshi_0353"/>
<keyword evidence="14" id="KW-1185">Reference proteome</keyword>
<evidence type="ECO:0000256" key="9">
    <source>
        <dbReference type="ARBA" id="ARBA00048027"/>
    </source>
</evidence>
<dbReference type="CDD" id="cd18539">
    <property type="entry name" value="SRP_G"/>
    <property type="match status" value="1"/>
</dbReference>
<dbReference type="PROSITE" id="PS00300">
    <property type="entry name" value="SRP54"/>
    <property type="match status" value="1"/>
</dbReference>
<evidence type="ECO:0000256" key="6">
    <source>
        <dbReference type="ARBA" id="ARBA00023134"/>
    </source>
</evidence>
<dbReference type="HAMAP" id="MF_00306">
    <property type="entry name" value="SRP54"/>
    <property type="match status" value="1"/>
</dbReference>
<dbReference type="GO" id="GO:0006614">
    <property type="term" value="P:SRP-dependent cotranslational protein targeting to membrane"/>
    <property type="evidence" value="ECO:0007669"/>
    <property type="project" value="InterPro"/>
</dbReference>
<evidence type="ECO:0000313" key="14">
    <source>
        <dbReference type="Proteomes" id="UP000006833"/>
    </source>
</evidence>
<dbReference type="InterPro" id="IPR036891">
    <property type="entry name" value="Signal_recog_part_SRP54_M_sf"/>
</dbReference>
<feature type="binding site" evidence="10">
    <location>
        <begin position="191"/>
        <end position="195"/>
    </location>
    <ligand>
        <name>GTP</name>
        <dbReference type="ChEBI" id="CHEBI:37565"/>
    </ligand>
</feature>
<evidence type="ECO:0000256" key="2">
    <source>
        <dbReference type="ARBA" id="ARBA00005450"/>
    </source>
</evidence>
<dbReference type="InterPro" id="IPR004780">
    <property type="entry name" value="SRP"/>
</dbReference>
<evidence type="ECO:0000256" key="5">
    <source>
        <dbReference type="ARBA" id="ARBA00022884"/>
    </source>
</evidence>
<dbReference type="SMART" id="SM00963">
    <property type="entry name" value="SRP54_N"/>
    <property type="match status" value="1"/>
</dbReference>
<comment type="catalytic activity">
    <reaction evidence="9 10">
        <text>GTP + H2O = GDP + phosphate + H(+)</text>
        <dbReference type="Rhea" id="RHEA:19669"/>
        <dbReference type="ChEBI" id="CHEBI:15377"/>
        <dbReference type="ChEBI" id="CHEBI:15378"/>
        <dbReference type="ChEBI" id="CHEBI:37565"/>
        <dbReference type="ChEBI" id="CHEBI:43474"/>
        <dbReference type="ChEBI" id="CHEBI:58189"/>
        <dbReference type="EC" id="3.6.5.4"/>
    </reaction>
</comment>
<evidence type="ECO:0000256" key="3">
    <source>
        <dbReference type="ARBA" id="ARBA00022741"/>
    </source>
</evidence>
<evidence type="ECO:0000256" key="10">
    <source>
        <dbReference type="HAMAP-Rule" id="MF_00306"/>
    </source>
</evidence>
<feature type="region of interest" description="Disordered" evidence="11">
    <location>
        <begin position="477"/>
        <end position="504"/>
    </location>
</feature>
<dbReference type="Pfam" id="PF00448">
    <property type="entry name" value="SRP54"/>
    <property type="match status" value="1"/>
</dbReference>
<accession>A8LMC5</accession>
<dbReference type="InterPro" id="IPR003593">
    <property type="entry name" value="AAA+_ATPase"/>
</dbReference>
<keyword evidence="5 10" id="KW-0694">RNA-binding</keyword>
<dbReference type="GO" id="GO:0048500">
    <property type="term" value="C:signal recognition particle"/>
    <property type="evidence" value="ECO:0007669"/>
    <property type="project" value="UniProtKB-UniRule"/>
</dbReference>
<feature type="domain" description="SRP54-type proteins GTP-binding" evidence="12">
    <location>
        <begin position="270"/>
        <end position="283"/>
    </location>
</feature>
<feature type="binding site" evidence="10">
    <location>
        <begin position="249"/>
        <end position="252"/>
    </location>
    <ligand>
        <name>GTP</name>
        <dbReference type="ChEBI" id="CHEBI:37565"/>
    </ligand>
</feature>
<dbReference type="NCBIfam" id="TIGR00959">
    <property type="entry name" value="ffh"/>
    <property type="match status" value="1"/>
</dbReference>
<dbReference type="InterPro" id="IPR013822">
    <property type="entry name" value="Signal_recog_particl_SRP54_hlx"/>
</dbReference>
<protein>
    <recommendedName>
        <fullName evidence="10">Signal recognition particle protein</fullName>
        <ecNumber evidence="10">3.6.5.4</ecNumber>
    </recommendedName>
    <alternativeName>
        <fullName evidence="10">Fifty-four homolog</fullName>
    </alternativeName>
</protein>
<dbReference type="InterPro" id="IPR027417">
    <property type="entry name" value="P-loop_NTPase"/>
</dbReference>
<dbReference type="PANTHER" id="PTHR11564">
    <property type="entry name" value="SIGNAL RECOGNITION PARTICLE 54K PROTEIN SRP54"/>
    <property type="match status" value="1"/>
</dbReference>
<dbReference type="Gene3D" id="3.40.50.300">
    <property type="entry name" value="P-loop containing nucleotide triphosphate hydrolases"/>
    <property type="match status" value="1"/>
</dbReference>
<dbReference type="GO" id="GO:0005525">
    <property type="term" value="F:GTP binding"/>
    <property type="evidence" value="ECO:0007669"/>
    <property type="project" value="UniProtKB-UniRule"/>
</dbReference>
<comment type="domain">
    <text evidence="10">Composed of three domains: the N-terminal N domain, which is responsible for interactions with the ribosome, the central G domain, which binds GTP, and the C-terminal M domain, which binds the RNA and the signal sequence of the RNC.</text>
</comment>
<feature type="compositionally biased region" description="Gly residues" evidence="11">
    <location>
        <begin position="480"/>
        <end position="493"/>
    </location>
</feature>
<dbReference type="SUPFAM" id="SSF52540">
    <property type="entry name" value="P-loop containing nucleoside triphosphate hydrolases"/>
    <property type="match status" value="1"/>
</dbReference>
<evidence type="ECO:0000256" key="4">
    <source>
        <dbReference type="ARBA" id="ARBA00022801"/>
    </source>
</evidence>
<dbReference type="SMART" id="SM00382">
    <property type="entry name" value="AAA"/>
    <property type="match status" value="1"/>
</dbReference>
<keyword evidence="4 10" id="KW-0378">Hydrolase</keyword>
<name>A8LMC5_DINSH</name>
<dbReference type="GO" id="GO:0008312">
    <property type="term" value="F:7S RNA binding"/>
    <property type="evidence" value="ECO:0007669"/>
    <property type="project" value="InterPro"/>
</dbReference>
<dbReference type="Gene3D" id="1.20.120.140">
    <property type="entry name" value="Signal recognition particle SRP54, nucleotide-binding domain"/>
    <property type="match status" value="1"/>
</dbReference>
<sequence length="504" mass="53639">MFENLSDRLSGVFDRLTKQGALSEADVATALREVRVALLEADVSLPVARDFIKAVQEKATGQAVTKSVTPGQQVVKIVHDELVHVLQGDEDPGALKIDNPPAPILMVGLQGGGKTTTTAKIAKRLKERDGKKILMASLDVNRPAAMEQLAILGAQIGVDTLPIVKGEDPVAIARRAKTQASLGGYDVYMLDTAGRLSIDEELMAQVEAVRDVANPRETLLVVDGLTGQDAVTTAENFDDRIGITGVVLTRMDGDGRGGAALSMRAVTGRPIRFVGLGEKMDALETFEPDRVAGRILGMGDIVALVEKAQETIEAEQAERMMKRFQKGQFNMNDLRGQLEQMEKMGGVEGLMGMMPGMSKMKGKLDEAGFDDKVIRRQIALIQSMTKKERANPQILQASRKKRIAKGAGMEVSDLNKLLKMHRQMSDAMKKMGKMGKKGMMKSLGGMLGGGKGGMPPGMPGDLAGMNPADLEKAAKAMGKMPGGGLPGLGGGALPPGLSGFGKKK</sequence>
<dbReference type="GO" id="GO:0005886">
    <property type="term" value="C:plasma membrane"/>
    <property type="evidence" value="ECO:0007669"/>
    <property type="project" value="UniProtKB-SubCell"/>
</dbReference>
<dbReference type="AlphaFoldDB" id="A8LMC5"/>
<comment type="subunit">
    <text evidence="10">Part of the signal recognition particle protein translocation system, which is composed of SRP and FtsY. SRP is a ribonucleoprotein composed of Ffh and a 4.5S RNA molecule.</text>
</comment>
<dbReference type="PANTHER" id="PTHR11564:SF5">
    <property type="entry name" value="SIGNAL RECOGNITION PARTICLE SUBUNIT SRP54"/>
    <property type="match status" value="1"/>
</dbReference>
<dbReference type="SUPFAM" id="SSF47446">
    <property type="entry name" value="Signal peptide-binding domain"/>
    <property type="match status" value="1"/>
</dbReference>
<keyword evidence="3 10" id="KW-0547">Nucleotide-binding</keyword>